<name>A0A1H8B3U4_9SPHI</name>
<gene>
    <name evidence="1" type="ORF">SAMN05192574_101748</name>
</gene>
<organism evidence="1 2">
    <name type="scientific">Mucilaginibacter gossypiicola</name>
    <dbReference type="NCBI Taxonomy" id="551995"/>
    <lineage>
        <taxon>Bacteria</taxon>
        <taxon>Pseudomonadati</taxon>
        <taxon>Bacteroidota</taxon>
        <taxon>Sphingobacteriia</taxon>
        <taxon>Sphingobacteriales</taxon>
        <taxon>Sphingobacteriaceae</taxon>
        <taxon>Mucilaginibacter</taxon>
    </lineage>
</organism>
<dbReference type="Proteomes" id="UP000198942">
    <property type="component" value="Unassembled WGS sequence"/>
</dbReference>
<dbReference type="STRING" id="551995.SAMN05192574_101748"/>
<evidence type="ECO:0008006" key="3">
    <source>
        <dbReference type="Google" id="ProtNLM"/>
    </source>
</evidence>
<keyword evidence="2" id="KW-1185">Reference proteome</keyword>
<evidence type="ECO:0000313" key="2">
    <source>
        <dbReference type="Proteomes" id="UP000198942"/>
    </source>
</evidence>
<sequence length="76" mass="8130">MKTNTTNMRELSVAELTTVNGGAANGASMSLSAGADSLLSIEFKWQQGDNYQDYKLEAGKGINLNFDAFLNGTHLS</sequence>
<accession>A0A1H8B3U4</accession>
<dbReference type="OrthoDB" id="798655at2"/>
<dbReference type="AlphaFoldDB" id="A0A1H8B3U4"/>
<evidence type="ECO:0000313" key="1">
    <source>
        <dbReference type="EMBL" id="SEM76764.1"/>
    </source>
</evidence>
<protein>
    <recommendedName>
        <fullName evidence="3">Bacteriocin-type signal sequence-containing protein</fullName>
    </recommendedName>
</protein>
<dbReference type="RefSeq" id="WP_091207775.1">
    <property type="nucleotide sequence ID" value="NZ_FOCL01000001.1"/>
</dbReference>
<reference evidence="2" key="1">
    <citation type="submission" date="2016-10" db="EMBL/GenBank/DDBJ databases">
        <authorList>
            <person name="Varghese N."/>
            <person name="Submissions S."/>
        </authorList>
    </citation>
    <scope>NUCLEOTIDE SEQUENCE [LARGE SCALE GENOMIC DNA]</scope>
    <source>
        <strain evidence="2">Gh-48</strain>
    </source>
</reference>
<dbReference type="EMBL" id="FOCL01000001">
    <property type="protein sequence ID" value="SEM76764.1"/>
    <property type="molecule type" value="Genomic_DNA"/>
</dbReference>
<proteinExistence type="predicted"/>